<dbReference type="Gene3D" id="1.20.5.1930">
    <property type="match status" value="1"/>
</dbReference>
<dbReference type="Proteomes" id="UP001596087">
    <property type="component" value="Unassembled WGS sequence"/>
</dbReference>
<dbReference type="InterPro" id="IPR011712">
    <property type="entry name" value="Sig_transdc_His_kin_sub3_dim/P"/>
</dbReference>
<evidence type="ECO:0000259" key="5">
    <source>
        <dbReference type="PROSITE" id="PS50113"/>
    </source>
</evidence>
<dbReference type="InterPro" id="IPR036890">
    <property type="entry name" value="HATPase_C_sf"/>
</dbReference>
<keyword evidence="1" id="KW-0808">Transferase</keyword>
<dbReference type="PROSITE" id="PS50112">
    <property type="entry name" value="PAS"/>
    <property type="match status" value="1"/>
</dbReference>
<keyword evidence="3" id="KW-0902">Two-component regulatory system</keyword>
<feature type="domain" description="PAC" evidence="5">
    <location>
        <begin position="92"/>
        <end position="142"/>
    </location>
</feature>
<organism evidence="6 7">
    <name type="scientific">Nocardioides taihuensis</name>
    <dbReference type="NCBI Taxonomy" id="1835606"/>
    <lineage>
        <taxon>Bacteria</taxon>
        <taxon>Bacillati</taxon>
        <taxon>Actinomycetota</taxon>
        <taxon>Actinomycetes</taxon>
        <taxon>Propionibacteriales</taxon>
        <taxon>Nocardioidaceae</taxon>
        <taxon>Nocardioides</taxon>
    </lineage>
</organism>
<comment type="caution">
    <text evidence="6">The sequence shown here is derived from an EMBL/GenBank/DDBJ whole genome shotgun (WGS) entry which is preliminary data.</text>
</comment>
<dbReference type="InterPro" id="IPR013767">
    <property type="entry name" value="PAS_fold"/>
</dbReference>
<dbReference type="Gene3D" id="3.30.450.20">
    <property type="entry name" value="PAS domain"/>
    <property type="match status" value="1"/>
</dbReference>
<keyword evidence="7" id="KW-1185">Reference proteome</keyword>
<reference evidence="7" key="1">
    <citation type="journal article" date="2019" name="Int. J. Syst. Evol. Microbiol.">
        <title>The Global Catalogue of Microorganisms (GCM) 10K type strain sequencing project: providing services to taxonomists for standard genome sequencing and annotation.</title>
        <authorList>
            <consortium name="The Broad Institute Genomics Platform"/>
            <consortium name="The Broad Institute Genome Sequencing Center for Infectious Disease"/>
            <person name="Wu L."/>
            <person name="Ma J."/>
        </authorList>
    </citation>
    <scope>NUCLEOTIDE SEQUENCE [LARGE SCALE GENOMIC DNA]</scope>
    <source>
        <strain evidence="7">DFY41</strain>
    </source>
</reference>
<proteinExistence type="predicted"/>
<dbReference type="SUPFAM" id="SSF55785">
    <property type="entry name" value="PYP-like sensor domain (PAS domain)"/>
    <property type="match status" value="1"/>
</dbReference>
<dbReference type="InterPro" id="IPR050482">
    <property type="entry name" value="Sensor_HK_TwoCompSys"/>
</dbReference>
<dbReference type="SUPFAM" id="SSF55781">
    <property type="entry name" value="GAF domain-like"/>
    <property type="match status" value="1"/>
</dbReference>
<dbReference type="RefSeq" id="WP_378587910.1">
    <property type="nucleotide sequence ID" value="NZ_JBHSKD010000004.1"/>
</dbReference>
<evidence type="ECO:0000256" key="1">
    <source>
        <dbReference type="ARBA" id="ARBA00022679"/>
    </source>
</evidence>
<dbReference type="InterPro" id="IPR000700">
    <property type="entry name" value="PAS-assoc_C"/>
</dbReference>
<sequence>MSTEEGRPGRPDRGTDGMFFAVMDAAATPVVLVDPAGVVAEGNDSAVAFFGYPREELLGLPVDELVGTEHAADHARLREEYVADPAPRPFRSHDRLRARRRDGSEPWVQAMLTPVETEAGVWVVATLQDLTPRRAEEQRLHELTRSSLMLSSLNQAVLRARDADDLFREVCRVAVDEGGFAGAWVARPVSAGALEVAATAGLMDSWAGRRIELAEVPDRLPSAVAILEAVPVYHADLQTAELHDQVRDAAREQGIHAVMALPLRCRSEVVAALTIYADHRGAFDEALRVLLEDLADNVGHALTSLDSARRLDEVAAHRSTLLARLLDAQEVERARIAADVHDDPVQELAALDLRLGLLRRRLEAEGSATLDDLRRVQGMVAAVTGGLRELLFELEPGNSDADLVTLVRGAAEHVFEASSTRWSLEQAGSEDDLPVQVRLQALRIVKEALINVRKHARAGTVLIRLDQAPGVLRLEIEDDGRGIGAATLGPGLPGHRGLASMRDRAEVLGGSLEVAGLEHGTRVRVTLPLGRSGPAPVTGT</sequence>
<dbReference type="InterPro" id="IPR000014">
    <property type="entry name" value="PAS"/>
</dbReference>
<dbReference type="Pfam" id="PF07730">
    <property type="entry name" value="HisKA_3"/>
    <property type="match status" value="1"/>
</dbReference>
<name>A0ABW0BGH8_9ACTN</name>
<evidence type="ECO:0000256" key="3">
    <source>
        <dbReference type="ARBA" id="ARBA00023012"/>
    </source>
</evidence>
<feature type="domain" description="PAS" evidence="4">
    <location>
        <begin position="15"/>
        <end position="79"/>
    </location>
</feature>
<dbReference type="InterPro" id="IPR003018">
    <property type="entry name" value="GAF"/>
</dbReference>
<dbReference type="SUPFAM" id="SSF55874">
    <property type="entry name" value="ATPase domain of HSP90 chaperone/DNA topoisomerase II/histidine kinase"/>
    <property type="match status" value="1"/>
</dbReference>
<evidence type="ECO:0000313" key="7">
    <source>
        <dbReference type="Proteomes" id="UP001596087"/>
    </source>
</evidence>
<evidence type="ECO:0000313" key="6">
    <source>
        <dbReference type="EMBL" id="MFC5176107.1"/>
    </source>
</evidence>
<dbReference type="SMART" id="SM00387">
    <property type="entry name" value="HATPase_c"/>
    <property type="match status" value="1"/>
</dbReference>
<gene>
    <name evidence="6" type="ORF">ACFPGP_05445</name>
</gene>
<dbReference type="PANTHER" id="PTHR24421">
    <property type="entry name" value="NITRATE/NITRITE SENSOR PROTEIN NARX-RELATED"/>
    <property type="match status" value="1"/>
</dbReference>
<dbReference type="InterPro" id="IPR003594">
    <property type="entry name" value="HATPase_dom"/>
</dbReference>
<dbReference type="Pfam" id="PF13185">
    <property type="entry name" value="GAF_2"/>
    <property type="match status" value="1"/>
</dbReference>
<dbReference type="Gene3D" id="3.30.450.40">
    <property type="match status" value="1"/>
</dbReference>
<accession>A0ABW0BGH8</accession>
<dbReference type="CDD" id="cd00130">
    <property type="entry name" value="PAS"/>
    <property type="match status" value="1"/>
</dbReference>
<dbReference type="PROSITE" id="PS50113">
    <property type="entry name" value="PAC"/>
    <property type="match status" value="1"/>
</dbReference>
<evidence type="ECO:0000256" key="2">
    <source>
        <dbReference type="ARBA" id="ARBA00022777"/>
    </source>
</evidence>
<dbReference type="NCBIfam" id="TIGR00229">
    <property type="entry name" value="sensory_box"/>
    <property type="match status" value="1"/>
</dbReference>
<dbReference type="EMBL" id="JBHSKD010000004">
    <property type="protein sequence ID" value="MFC5176107.1"/>
    <property type="molecule type" value="Genomic_DNA"/>
</dbReference>
<evidence type="ECO:0000259" key="4">
    <source>
        <dbReference type="PROSITE" id="PS50112"/>
    </source>
</evidence>
<dbReference type="SMART" id="SM00091">
    <property type="entry name" value="PAS"/>
    <property type="match status" value="1"/>
</dbReference>
<dbReference type="Gene3D" id="3.30.565.10">
    <property type="entry name" value="Histidine kinase-like ATPase, C-terminal domain"/>
    <property type="match status" value="1"/>
</dbReference>
<dbReference type="InterPro" id="IPR035965">
    <property type="entry name" value="PAS-like_dom_sf"/>
</dbReference>
<dbReference type="Pfam" id="PF02518">
    <property type="entry name" value="HATPase_c"/>
    <property type="match status" value="1"/>
</dbReference>
<protein>
    <submittedName>
        <fullName evidence="6">PAS domain S-box protein</fullName>
    </submittedName>
</protein>
<dbReference type="CDD" id="cd16917">
    <property type="entry name" value="HATPase_UhpB-NarQ-NarX-like"/>
    <property type="match status" value="1"/>
</dbReference>
<dbReference type="Pfam" id="PF00989">
    <property type="entry name" value="PAS"/>
    <property type="match status" value="1"/>
</dbReference>
<keyword evidence="2" id="KW-0418">Kinase</keyword>
<dbReference type="InterPro" id="IPR029016">
    <property type="entry name" value="GAF-like_dom_sf"/>
</dbReference>